<evidence type="ECO:0000313" key="4">
    <source>
        <dbReference type="EMBL" id="CAA7030436.1"/>
    </source>
</evidence>
<reference evidence="4" key="1">
    <citation type="submission" date="2020-01" db="EMBL/GenBank/DDBJ databases">
        <authorList>
            <person name="Mishra B."/>
        </authorList>
    </citation>
    <scope>NUCLEOTIDE SEQUENCE [LARGE SCALE GENOMIC DNA]</scope>
</reference>
<name>A0A6D2IY89_9BRAS</name>
<dbReference type="GO" id="GO:0051513">
    <property type="term" value="P:regulation of monopolar cell growth"/>
    <property type="evidence" value="ECO:0007669"/>
    <property type="project" value="InterPro"/>
</dbReference>
<evidence type="ECO:0008006" key="6">
    <source>
        <dbReference type="Google" id="ProtNLM"/>
    </source>
</evidence>
<protein>
    <recommendedName>
        <fullName evidence="6">DUF4378 domain-containing protein</fullName>
    </recommendedName>
</protein>
<comment type="caution">
    <text evidence="4">The sequence shown here is derived from an EMBL/GenBank/DDBJ whole genome shotgun (WGS) entry which is preliminary data.</text>
</comment>
<dbReference type="InterPro" id="IPR025486">
    <property type="entry name" value="DUF4378"/>
</dbReference>
<accession>A0A6D2IY89</accession>
<evidence type="ECO:0000313" key="5">
    <source>
        <dbReference type="Proteomes" id="UP000467841"/>
    </source>
</evidence>
<organism evidence="4 5">
    <name type="scientific">Microthlaspi erraticum</name>
    <dbReference type="NCBI Taxonomy" id="1685480"/>
    <lineage>
        <taxon>Eukaryota</taxon>
        <taxon>Viridiplantae</taxon>
        <taxon>Streptophyta</taxon>
        <taxon>Embryophyta</taxon>
        <taxon>Tracheophyta</taxon>
        <taxon>Spermatophyta</taxon>
        <taxon>Magnoliopsida</taxon>
        <taxon>eudicotyledons</taxon>
        <taxon>Gunneridae</taxon>
        <taxon>Pentapetalae</taxon>
        <taxon>rosids</taxon>
        <taxon>malvids</taxon>
        <taxon>Brassicales</taxon>
        <taxon>Brassicaceae</taxon>
        <taxon>Coluteocarpeae</taxon>
        <taxon>Microthlaspi</taxon>
    </lineage>
</organism>
<dbReference type="PANTHER" id="PTHR31680">
    <property type="entry name" value="LONGIFOLIA PROTEIN"/>
    <property type="match status" value="1"/>
</dbReference>
<sequence length="571" mass="64303">METTTMKEQALEKQIGGCMSGFFNIFDRPHLLSPKRFALPKRLSSSSSSSSPLTAESRPACSPLDSGIQKQQSVYSTPELRSPAPDQKLSRSPLTLPVMELKQGSPKSPWRFSKEAPRLSLDSRAVVDAKGSLKPRQIRTEGGSPSVIARLMGLEALPAADSQQPLQRSASESRVSRDYRFVDTLSFREEEGPAEAEFQVRSGRSKPARAPPPQKQLVRPKSFFDSADFFPEPRRCGGTKMSPPSDLETLKQLLEALRLKGLLHSSYSGRNLVHESPIKAARPTFGIRSGAGESPSRARRRRSENSVKSPDRRPSRRVCPPEEEMWRLDEYNSNRQGKTLLERCDKLLNSIAEMAAEGEAGESQPSPVSVLDASLYHEESSPSPVMKRSLDFTGTLSSLYLSTESWGGSLVSDEYVYISDILRASDCIAQESDMFSLLEKQQYRYRNLSAEERRLIFDAVEEIVGRRRRLPPWRMVGEADENKMEVIWSEFQKMRKKRSSAEEEEDLVGYVCGVLGRDLSEDRWRECQVDMSDAVLDIERLVFKDLIGETISHLAALNRSHSHSLRRRLLF</sequence>
<evidence type="ECO:0000259" key="2">
    <source>
        <dbReference type="Pfam" id="PF14309"/>
    </source>
</evidence>
<keyword evidence="5" id="KW-1185">Reference proteome</keyword>
<feature type="domain" description="DUF3741" evidence="3">
    <location>
        <begin position="143"/>
        <end position="162"/>
    </location>
</feature>
<feature type="domain" description="DUF4378" evidence="2">
    <location>
        <begin position="414"/>
        <end position="549"/>
    </location>
</feature>
<dbReference type="InterPro" id="IPR033334">
    <property type="entry name" value="LNG1/2"/>
</dbReference>
<dbReference type="OrthoDB" id="1929599at2759"/>
<proteinExistence type="predicted"/>
<dbReference type="PANTHER" id="PTHR31680:SF12">
    <property type="entry name" value="OS11G0587300 PROTEIN"/>
    <property type="match status" value="1"/>
</dbReference>
<feature type="region of interest" description="Disordered" evidence="1">
    <location>
        <begin position="283"/>
        <end position="320"/>
    </location>
</feature>
<dbReference type="InterPro" id="IPR032795">
    <property type="entry name" value="DUF3741-assoc"/>
</dbReference>
<dbReference type="AlphaFoldDB" id="A0A6D2IY89"/>
<dbReference type="EMBL" id="CACVBM020001096">
    <property type="protein sequence ID" value="CAA7030436.1"/>
    <property type="molecule type" value="Genomic_DNA"/>
</dbReference>
<evidence type="ECO:0000256" key="1">
    <source>
        <dbReference type="SAM" id="MobiDB-lite"/>
    </source>
</evidence>
<feature type="region of interest" description="Disordered" evidence="1">
    <location>
        <begin position="192"/>
        <end position="216"/>
    </location>
</feature>
<gene>
    <name evidence="4" type="ORF">MERR_LOCUS17671</name>
</gene>
<dbReference type="Proteomes" id="UP000467841">
    <property type="component" value="Unassembled WGS sequence"/>
</dbReference>
<feature type="region of interest" description="Disordered" evidence="1">
    <location>
        <begin position="40"/>
        <end position="115"/>
    </location>
</feature>
<dbReference type="Pfam" id="PF14309">
    <property type="entry name" value="DUF4378"/>
    <property type="match status" value="1"/>
</dbReference>
<feature type="compositionally biased region" description="Basic and acidic residues" evidence="1">
    <location>
        <begin position="303"/>
        <end position="313"/>
    </location>
</feature>
<evidence type="ECO:0000259" key="3">
    <source>
        <dbReference type="Pfam" id="PF14383"/>
    </source>
</evidence>
<dbReference type="Pfam" id="PF14383">
    <property type="entry name" value="VARLMGL"/>
    <property type="match status" value="1"/>
</dbReference>